<dbReference type="RefSeq" id="WP_350724298.1">
    <property type="nucleotide sequence ID" value="NZ_JBEPCO010000053.1"/>
</dbReference>
<dbReference type="InterPro" id="IPR036271">
    <property type="entry name" value="Tet_transcr_reg_TetR-rel_C_sf"/>
</dbReference>
<dbReference type="SUPFAM" id="SSF46689">
    <property type="entry name" value="Homeodomain-like"/>
    <property type="match status" value="1"/>
</dbReference>
<dbReference type="Proteomes" id="UP001490330">
    <property type="component" value="Unassembled WGS sequence"/>
</dbReference>
<keyword evidence="6" id="KW-1185">Reference proteome</keyword>
<evidence type="ECO:0000256" key="3">
    <source>
        <dbReference type="SAM" id="MobiDB-lite"/>
    </source>
</evidence>
<protein>
    <submittedName>
        <fullName evidence="5">TetR/AcrR family transcriptional regulator</fullName>
    </submittedName>
</protein>
<feature type="compositionally biased region" description="Basic and acidic residues" evidence="3">
    <location>
        <begin position="26"/>
        <end position="36"/>
    </location>
</feature>
<dbReference type="PRINTS" id="PR00455">
    <property type="entry name" value="HTHTETR"/>
</dbReference>
<dbReference type="InterPro" id="IPR009057">
    <property type="entry name" value="Homeodomain-like_sf"/>
</dbReference>
<dbReference type="InterPro" id="IPR001647">
    <property type="entry name" value="HTH_TetR"/>
</dbReference>
<reference evidence="5 6" key="1">
    <citation type="submission" date="2024-06" db="EMBL/GenBank/DDBJ databases">
        <title>The Natural Products Discovery Center: Release of the First 8490 Sequenced Strains for Exploring Actinobacteria Biosynthetic Diversity.</title>
        <authorList>
            <person name="Kalkreuter E."/>
            <person name="Kautsar S.A."/>
            <person name="Yang D."/>
            <person name="Bader C.D."/>
            <person name="Teijaro C.N."/>
            <person name="Fluegel L."/>
            <person name="Davis C.M."/>
            <person name="Simpson J.R."/>
            <person name="Lauterbach L."/>
            <person name="Steele A.D."/>
            <person name="Gui C."/>
            <person name="Meng S."/>
            <person name="Li G."/>
            <person name="Viehrig K."/>
            <person name="Ye F."/>
            <person name="Su P."/>
            <person name="Kiefer A.F."/>
            <person name="Nichols A."/>
            <person name="Cepeda A.J."/>
            <person name="Yan W."/>
            <person name="Fan B."/>
            <person name="Jiang Y."/>
            <person name="Adhikari A."/>
            <person name="Zheng C.-J."/>
            <person name="Schuster L."/>
            <person name="Cowan T.M."/>
            <person name="Smanski M.J."/>
            <person name="Chevrette M.G."/>
            <person name="De Carvalho L.P.S."/>
            <person name="Shen B."/>
        </authorList>
    </citation>
    <scope>NUCLEOTIDE SEQUENCE [LARGE SCALE GENOMIC DNA]</scope>
    <source>
        <strain evidence="5 6">NPDC000632</strain>
    </source>
</reference>
<evidence type="ECO:0000259" key="4">
    <source>
        <dbReference type="PROSITE" id="PS50977"/>
    </source>
</evidence>
<dbReference type="Pfam" id="PF00440">
    <property type="entry name" value="TetR_N"/>
    <property type="match status" value="1"/>
</dbReference>
<evidence type="ECO:0000313" key="6">
    <source>
        <dbReference type="Proteomes" id="UP001490330"/>
    </source>
</evidence>
<dbReference type="PANTHER" id="PTHR30055">
    <property type="entry name" value="HTH-TYPE TRANSCRIPTIONAL REGULATOR RUTR"/>
    <property type="match status" value="1"/>
</dbReference>
<feature type="domain" description="HTH tetR-type" evidence="4">
    <location>
        <begin position="36"/>
        <end position="96"/>
    </location>
</feature>
<dbReference type="SUPFAM" id="SSF48498">
    <property type="entry name" value="Tetracyclin repressor-like, C-terminal domain"/>
    <property type="match status" value="1"/>
</dbReference>
<gene>
    <name evidence="5" type="ORF">ABT322_36220</name>
</gene>
<dbReference type="EMBL" id="JBEPCV010000057">
    <property type="protein sequence ID" value="MER6909075.1"/>
    <property type="molecule type" value="Genomic_DNA"/>
</dbReference>
<keyword evidence="1 2" id="KW-0238">DNA-binding</keyword>
<feature type="region of interest" description="Disordered" evidence="3">
    <location>
        <begin position="1"/>
        <end position="36"/>
    </location>
</feature>
<sequence length="216" mass="23239">MNTAAGEPGGRLRQKEDPYDMTMPAECDHQKTPRRSAARDRLLATATRLFYSVGIRAVGVDRVIEEAQVTRVTFYRHFPSKEDLVCAYLQAEDQRIRDLVSSGAAAGGDPAGAMNLLIEGIGQEICAPGFRGCPFINAAAEYPDPQSSVHRAVLTHRTWFHGAVAEALRTGGHPDPFYGADIVMALRDGAMVAGYLGDSGKAVSSFSRAARSLITA</sequence>
<evidence type="ECO:0000313" key="5">
    <source>
        <dbReference type="EMBL" id="MER6909075.1"/>
    </source>
</evidence>
<accession>A0ABV1VRG7</accession>
<evidence type="ECO:0000256" key="1">
    <source>
        <dbReference type="ARBA" id="ARBA00023125"/>
    </source>
</evidence>
<dbReference type="PROSITE" id="PS50977">
    <property type="entry name" value="HTH_TETR_2"/>
    <property type="match status" value="1"/>
</dbReference>
<proteinExistence type="predicted"/>
<organism evidence="5 6">
    <name type="scientific">Streptomyces flaveolus</name>
    <dbReference type="NCBI Taxonomy" id="67297"/>
    <lineage>
        <taxon>Bacteria</taxon>
        <taxon>Bacillati</taxon>
        <taxon>Actinomycetota</taxon>
        <taxon>Actinomycetes</taxon>
        <taxon>Kitasatosporales</taxon>
        <taxon>Streptomycetaceae</taxon>
        <taxon>Streptomyces</taxon>
    </lineage>
</organism>
<dbReference type="PANTHER" id="PTHR30055:SF200">
    <property type="entry name" value="HTH-TYPE TRANSCRIPTIONAL REPRESSOR BDCR"/>
    <property type="match status" value="1"/>
</dbReference>
<feature type="DNA-binding region" description="H-T-H motif" evidence="2">
    <location>
        <begin position="59"/>
        <end position="78"/>
    </location>
</feature>
<dbReference type="Gene3D" id="1.10.357.10">
    <property type="entry name" value="Tetracycline Repressor, domain 2"/>
    <property type="match status" value="1"/>
</dbReference>
<dbReference type="InterPro" id="IPR050109">
    <property type="entry name" value="HTH-type_TetR-like_transc_reg"/>
</dbReference>
<name>A0ABV1VRG7_9ACTN</name>
<comment type="caution">
    <text evidence="5">The sequence shown here is derived from an EMBL/GenBank/DDBJ whole genome shotgun (WGS) entry which is preliminary data.</text>
</comment>
<evidence type="ECO:0000256" key="2">
    <source>
        <dbReference type="PROSITE-ProRule" id="PRU00335"/>
    </source>
</evidence>